<reference evidence="3 4" key="1">
    <citation type="journal article" date="2018" name="Genome Announc.">
        <title>Draft Genome Sequence of "Candidatus Phycosocius bacilliformis," an Alphaproteobacterial Ectosymbiont of the Hydrocarbon-Producing Green Alga Botryococcus braunii.</title>
        <authorList>
            <person name="Tanabe Y."/>
            <person name="Yamaguchi H."/>
            <person name="Watanabe M.M."/>
        </authorList>
    </citation>
    <scope>NUCLEOTIDE SEQUENCE [LARGE SCALE GENOMIC DNA]</scope>
    <source>
        <strain evidence="3 4">BOTRYCO-2</strain>
    </source>
</reference>
<evidence type="ECO:0000256" key="2">
    <source>
        <dbReference type="SAM" id="MobiDB-lite"/>
    </source>
</evidence>
<evidence type="ECO:0000256" key="1">
    <source>
        <dbReference type="ARBA" id="ARBA00044755"/>
    </source>
</evidence>
<evidence type="ECO:0000313" key="4">
    <source>
        <dbReference type="Proteomes" id="UP000245086"/>
    </source>
</evidence>
<keyword evidence="4" id="KW-1185">Reference proteome</keyword>
<dbReference type="AlphaFoldDB" id="A0A2P2ECN1"/>
<dbReference type="InterPro" id="IPR007607">
    <property type="entry name" value="BacA/B"/>
</dbReference>
<feature type="region of interest" description="Disordered" evidence="2">
    <location>
        <begin position="152"/>
        <end position="217"/>
    </location>
</feature>
<sequence length="217" mass="22034">MAFWNSKPKDTFVDAQPFASPAPRNEPPAIAVVAPTPKPAASVVAAGAVVSGSMSSPGDIHIEGIVIGDVRCDTLIVGKNGEVKGNVISEIATVRGKVSGDVRARMIQLATTGSIDGDLTHAILIIEEGGQFEGRSKRSADPLAGPSIEAANLEAKTQSDKPAKKGKISATKATPASKDEATPTTIAKPAEVSPDAAKETPSSSLADALGDAFAVNA</sequence>
<dbReference type="EMBL" id="BFBR01000008">
    <property type="protein sequence ID" value="GBF58801.1"/>
    <property type="molecule type" value="Genomic_DNA"/>
</dbReference>
<evidence type="ECO:0008006" key="5">
    <source>
        <dbReference type="Google" id="ProtNLM"/>
    </source>
</evidence>
<organism evidence="3 4">
    <name type="scientific">Candidatus Phycosocius bacilliformis</name>
    <dbReference type="NCBI Taxonomy" id="1445552"/>
    <lineage>
        <taxon>Bacteria</taxon>
        <taxon>Pseudomonadati</taxon>
        <taxon>Pseudomonadota</taxon>
        <taxon>Alphaproteobacteria</taxon>
        <taxon>Caulobacterales</taxon>
        <taxon>Caulobacterales incertae sedis</taxon>
        <taxon>Candidatus Phycosocius</taxon>
    </lineage>
</organism>
<proteinExistence type="inferred from homology"/>
<protein>
    <recommendedName>
        <fullName evidence="5">Polymer-forming cytoskeletal</fullName>
    </recommendedName>
</protein>
<dbReference type="Proteomes" id="UP000245086">
    <property type="component" value="Unassembled WGS sequence"/>
</dbReference>
<evidence type="ECO:0000313" key="3">
    <source>
        <dbReference type="EMBL" id="GBF58801.1"/>
    </source>
</evidence>
<dbReference type="Pfam" id="PF04519">
    <property type="entry name" value="Bactofilin"/>
    <property type="match status" value="1"/>
</dbReference>
<accession>A0A2P2ECN1</accession>
<gene>
    <name evidence="3" type="ORF">PbB2_02489</name>
</gene>
<dbReference type="PANTHER" id="PTHR35024">
    <property type="entry name" value="HYPOTHETICAL CYTOSOLIC PROTEIN"/>
    <property type="match status" value="1"/>
</dbReference>
<name>A0A2P2ECN1_9PROT</name>
<comment type="caution">
    <text evidence="3">The sequence shown here is derived from an EMBL/GenBank/DDBJ whole genome shotgun (WGS) entry which is preliminary data.</text>
</comment>
<dbReference type="PANTHER" id="PTHR35024:SF4">
    <property type="entry name" value="POLYMER-FORMING CYTOSKELETAL PROTEIN"/>
    <property type="match status" value="1"/>
</dbReference>
<comment type="similarity">
    <text evidence="1">Belongs to the bactofilin family.</text>
</comment>
<dbReference type="RefSeq" id="WP_192576324.1">
    <property type="nucleotide sequence ID" value="NZ_BFBR01000008.1"/>
</dbReference>